<reference evidence="4" key="1">
    <citation type="journal article" date="2013" name="PLoS ONE">
        <title>Metagenomic insights into the carbohydrate-active enzymes carried by the microorganisms adhering to solid digesta in the rumen of cows.</title>
        <authorList>
            <person name="Wang L."/>
            <person name="Hatem A."/>
            <person name="Catalyurek U.V."/>
            <person name="Morrison M."/>
            <person name="Yu Z."/>
        </authorList>
    </citation>
    <scope>NUCLEOTIDE SEQUENCE</scope>
</reference>
<name>W0FTC1_9BACT</name>
<dbReference type="SUPFAM" id="SSF118196">
    <property type="entry name" value="YaeB-like"/>
    <property type="match status" value="1"/>
</dbReference>
<sequence>MKIIARIQNPYDGKFGVPRQSGLVEQVISTVVFEPEYRVAEALRGIEEFSHLWLIWGFDRAERKDWSPTVRPPRLGGNQRIGVFATRSPYRPNAIGLSCVRLTGVEKGKDGMVLKVAGADLMNGTPIYDIKPYLPYADCRPDATGGFTDRTGKRTVIVEIPERTAGESGMAAEELEALKAVLREDPRPAYQEDPERIYAFEFGGKHVEFLVKDGILKVTKLG</sequence>
<evidence type="ECO:0000256" key="1">
    <source>
        <dbReference type="ARBA" id="ARBA00022691"/>
    </source>
</evidence>
<dbReference type="InterPro" id="IPR040372">
    <property type="entry name" value="YaeB-like"/>
</dbReference>
<evidence type="ECO:0000313" key="4">
    <source>
        <dbReference type="EMBL" id="AHF26212.1"/>
    </source>
</evidence>
<dbReference type="CDD" id="cd09281">
    <property type="entry name" value="UPF0066"/>
    <property type="match status" value="1"/>
</dbReference>
<dbReference type="AlphaFoldDB" id="W0FTC1"/>
<evidence type="ECO:0000259" key="3">
    <source>
        <dbReference type="PROSITE" id="PS51668"/>
    </source>
</evidence>
<dbReference type="InterPro" id="IPR036414">
    <property type="entry name" value="YaeB_N_sf"/>
</dbReference>
<organism evidence="4">
    <name type="scientific">uncultured bacterium Contigcl_1792</name>
    <dbReference type="NCBI Taxonomy" id="1393663"/>
    <lineage>
        <taxon>Bacteria</taxon>
        <taxon>environmental samples</taxon>
    </lineage>
</organism>
<comment type="similarity">
    <text evidence="2">Belongs to the tRNA methyltransferase O family.</text>
</comment>
<accession>W0FTC1</accession>
<dbReference type="PROSITE" id="PS01318">
    <property type="entry name" value="TSAA_1"/>
    <property type="match status" value="1"/>
</dbReference>
<dbReference type="PROSITE" id="PS51668">
    <property type="entry name" value="TSAA_2"/>
    <property type="match status" value="1"/>
</dbReference>
<dbReference type="Gene3D" id="2.40.30.70">
    <property type="entry name" value="YaeB-like"/>
    <property type="match status" value="1"/>
</dbReference>
<dbReference type="InterPro" id="IPR023370">
    <property type="entry name" value="TrmO-like_N"/>
</dbReference>
<evidence type="ECO:0000256" key="2">
    <source>
        <dbReference type="ARBA" id="ARBA00033753"/>
    </source>
</evidence>
<dbReference type="PANTHER" id="PTHR12818:SF0">
    <property type="entry name" value="TRNA (ADENINE(37)-N6)-METHYLTRANSFERASE"/>
    <property type="match status" value="1"/>
</dbReference>
<dbReference type="InterPro" id="IPR023368">
    <property type="entry name" value="UPF0066_cons_site"/>
</dbReference>
<protein>
    <submittedName>
        <fullName evidence="4">Paral putative regulator</fullName>
    </submittedName>
</protein>
<dbReference type="InterPro" id="IPR041369">
    <property type="entry name" value="TrmO_C"/>
</dbReference>
<dbReference type="PANTHER" id="PTHR12818">
    <property type="entry name" value="TRNA (ADENINE(37)-N6)-METHYLTRANSFERASE"/>
    <property type="match status" value="1"/>
</dbReference>
<dbReference type="Pfam" id="PF18389">
    <property type="entry name" value="TrmO_C"/>
    <property type="match status" value="1"/>
</dbReference>
<proteinExistence type="inferred from homology"/>
<keyword evidence="1" id="KW-0949">S-adenosyl-L-methionine</keyword>
<dbReference type="Gene3D" id="3.30.2310.10">
    <property type="entry name" value="YaeB-like"/>
    <property type="match status" value="1"/>
</dbReference>
<dbReference type="EMBL" id="KC246871">
    <property type="protein sequence ID" value="AHF26212.1"/>
    <property type="molecule type" value="Genomic_DNA"/>
</dbReference>
<dbReference type="Pfam" id="PF01980">
    <property type="entry name" value="TrmO_N"/>
    <property type="match status" value="1"/>
</dbReference>
<dbReference type="NCBIfam" id="TIGR00104">
    <property type="entry name" value="tRNA_TsaA"/>
    <property type="match status" value="1"/>
</dbReference>
<feature type="domain" description="TsaA-like" evidence="3">
    <location>
        <begin position="1"/>
        <end position="142"/>
    </location>
</feature>
<dbReference type="InterPro" id="IPR036413">
    <property type="entry name" value="YaeB-like_sf"/>
</dbReference>